<dbReference type="Proteomes" id="UP000198287">
    <property type="component" value="Unassembled WGS sequence"/>
</dbReference>
<keyword evidence="3" id="KW-1185">Reference proteome</keyword>
<comment type="caution">
    <text evidence="2">The sequence shown here is derived from an EMBL/GenBank/DDBJ whole genome shotgun (WGS) entry which is preliminary data.</text>
</comment>
<name>A0A226EYP7_FOLCA</name>
<evidence type="ECO:0000256" key="1">
    <source>
        <dbReference type="SAM" id="MobiDB-lite"/>
    </source>
</evidence>
<dbReference type="OMA" id="MCISKEN"/>
<accession>A0A226EYP7</accession>
<evidence type="ECO:0000313" key="2">
    <source>
        <dbReference type="EMBL" id="OXA62703.1"/>
    </source>
</evidence>
<dbReference type="EMBL" id="LNIX01000001">
    <property type="protein sequence ID" value="OXA62703.1"/>
    <property type="molecule type" value="Genomic_DNA"/>
</dbReference>
<proteinExistence type="predicted"/>
<reference evidence="2 3" key="1">
    <citation type="submission" date="2015-12" db="EMBL/GenBank/DDBJ databases">
        <title>The genome of Folsomia candida.</title>
        <authorList>
            <person name="Faddeeva A."/>
            <person name="Derks M.F."/>
            <person name="Anvar Y."/>
            <person name="Smit S."/>
            <person name="Van Straalen N."/>
            <person name="Roelofs D."/>
        </authorList>
    </citation>
    <scope>NUCLEOTIDE SEQUENCE [LARGE SCALE GENOMIC DNA]</scope>
    <source>
        <strain evidence="2 3">VU population</strain>
        <tissue evidence="2">Whole body</tissue>
    </source>
</reference>
<sequence length="378" mass="42621">MVDNRQVLKNNVEADIRKKIQNAQKVLGDLRGAVLLVEENSTKAKGEVNQAVQSIQQLISNRKRELTRQIDIICHKQISSLHDEIQSTYLALGSLQSTLSNLDSFDHTQLRSLHIPNLTPECKTWSEPSPVELKVNNAVLDENIRDWGSVSSKGLKGLFDVGTSVSLPPRFVEYQDSKSGQEFMSHKPVTSGSNSVITVARQPKLPCTPKNTTETVPVPAGCGFEMRDIEEWLSGVKLQTSETDDFEIVSIEDSNSTKRNDPATPLPGKGDNNQQELDTPTIVCWQNEENLSKWLKPKKTCEKENMIPTTEKRCHKKAYIHNPLKNRFVDFPCLRTEPLSWVPPKRAKLNVSELTFPPSENFPPEYSLPAPFWLKKHC</sequence>
<dbReference type="OrthoDB" id="10611289at2759"/>
<feature type="region of interest" description="Disordered" evidence="1">
    <location>
        <begin position="249"/>
        <end position="276"/>
    </location>
</feature>
<evidence type="ECO:0000313" key="3">
    <source>
        <dbReference type="Proteomes" id="UP000198287"/>
    </source>
</evidence>
<organism evidence="2 3">
    <name type="scientific">Folsomia candida</name>
    <name type="common">Springtail</name>
    <dbReference type="NCBI Taxonomy" id="158441"/>
    <lineage>
        <taxon>Eukaryota</taxon>
        <taxon>Metazoa</taxon>
        <taxon>Ecdysozoa</taxon>
        <taxon>Arthropoda</taxon>
        <taxon>Hexapoda</taxon>
        <taxon>Collembola</taxon>
        <taxon>Entomobryomorpha</taxon>
        <taxon>Isotomoidea</taxon>
        <taxon>Isotomidae</taxon>
        <taxon>Proisotominae</taxon>
        <taxon>Folsomia</taxon>
    </lineage>
</organism>
<gene>
    <name evidence="2" type="ORF">Fcan01_01914</name>
</gene>
<protein>
    <submittedName>
        <fullName evidence="2">Uncharacterized protein</fullName>
    </submittedName>
</protein>
<dbReference type="AlphaFoldDB" id="A0A226EYP7"/>